<dbReference type="RefSeq" id="XP_005102790.1">
    <property type="nucleotide sequence ID" value="XM_005102733.1"/>
</dbReference>
<dbReference type="Gene3D" id="3.30.420.10">
    <property type="entry name" value="Ribonuclease H-like superfamily/Ribonuclease H"/>
    <property type="match status" value="1"/>
</dbReference>
<dbReference type="PANTHER" id="PTHR46060">
    <property type="entry name" value="MARINER MOS1 TRANSPOSASE-LIKE PROTEIN"/>
    <property type="match status" value="1"/>
</dbReference>
<dbReference type="Proteomes" id="UP000694888">
    <property type="component" value="Unplaced"/>
</dbReference>
<protein>
    <submittedName>
        <fullName evidence="2">Histone-lysine N-methyltransferase SETMAR-like</fullName>
    </submittedName>
</protein>
<dbReference type="GeneID" id="101861826"/>
<gene>
    <name evidence="2" type="primary">LOC101861826</name>
</gene>
<name>A0ABM0JVZ0_APLCA</name>
<evidence type="ECO:0000313" key="1">
    <source>
        <dbReference type="Proteomes" id="UP000694888"/>
    </source>
</evidence>
<dbReference type="PANTHER" id="PTHR46060:SF1">
    <property type="entry name" value="MARINER MOS1 TRANSPOSASE-LIKE PROTEIN"/>
    <property type="match status" value="1"/>
</dbReference>
<keyword evidence="1" id="KW-1185">Reference proteome</keyword>
<sequence>MLSDGVVLLHDNATPHKSAQTQNLIASFGGEQLKHPSYNSPDLAPSDFHDLFLHLKKFLAGQDFDSDADLTEETRHRLLTSQAAAFYDGGIQKLIPRYDKCLNSSGDYVEK</sequence>
<organism evidence="1 2">
    <name type="scientific">Aplysia californica</name>
    <name type="common">California sea hare</name>
    <dbReference type="NCBI Taxonomy" id="6500"/>
    <lineage>
        <taxon>Eukaryota</taxon>
        <taxon>Metazoa</taxon>
        <taxon>Spiralia</taxon>
        <taxon>Lophotrochozoa</taxon>
        <taxon>Mollusca</taxon>
        <taxon>Gastropoda</taxon>
        <taxon>Heterobranchia</taxon>
        <taxon>Euthyneura</taxon>
        <taxon>Tectipleura</taxon>
        <taxon>Aplysiida</taxon>
        <taxon>Aplysioidea</taxon>
        <taxon>Aplysiidae</taxon>
        <taxon>Aplysia</taxon>
    </lineage>
</organism>
<proteinExistence type="predicted"/>
<evidence type="ECO:0000313" key="2">
    <source>
        <dbReference type="RefSeq" id="XP_005102790.1"/>
    </source>
</evidence>
<accession>A0ABM0JVZ0</accession>
<reference evidence="2" key="1">
    <citation type="submission" date="2025-08" db="UniProtKB">
        <authorList>
            <consortium name="RefSeq"/>
        </authorList>
    </citation>
    <scope>IDENTIFICATION</scope>
</reference>
<dbReference type="InterPro" id="IPR052709">
    <property type="entry name" value="Transposase-MT_Hybrid"/>
</dbReference>
<dbReference type="InterPro" id="IPR036397">
    <property type="entry name" value="RNaseH_sf"/>
</dbReference>